<evidence type="ECO:0000259" key="2">
    <source>
        <dbReference type="Pfam" id="PF03886"/>
    </source>
</evidence>
<keyword evidence="4" id="KW-1185">Reference proteome</keyword>
<dbReference type="KEGG" id="spzr:G5C33_03195"/>
<dbReference type="SUPFAM" id="SSF159594">
    <property type="entry name" value="XCC0632-like"/>
    <property type="match status" value="1"/>
</dbReference>
<evidence type="ECO:0000313" key="3">
    <source>
        <dbReference type="EMBL" id="QIG78890.1"/>
    </source>
</evidence>
<dbReference type="InterPro" id="IPR005586">
    <property type="entry name" value="ABC_trans_aux"/>
</dbReference>
<protein>
    <submittedName>
        <fullName evidence="3">ABC transporter</fullName>
    </submittedName>
</protein>
<organism evidence="3 4">
    <name type="scientific">Stakelama tenebrarum</name>
    <dbReference type="NCBI Taxonomy" id="2711215"/>
    <lineage>
        <taxon>Bacteria</taxon>
        <taxon>Pseudomonadati</taxon>
        <taxon>Pseudomonadota</taxon>
        <taxon>Alphaproteobacteria</taxon>
        <taxon>Sphingomonadales</taxon>
        <taxon>Sphingomonadaceae</taxon>
        <taxon>Stakelama</taxon>
    </lineage>
</organism>
<dbReference type="Proteomes" id="UP000501568">
    <property type="component" value="Chromosome"/>
</dbReference>
<dbReference type="Gene3D" id="3.40.50.10610">
    <property type="entry name" value="ABC-type transport auxiliary lipoprotein component"/>
    <property type="match status" value="1"/>
</dbReference>
<name>A0A6G6Y1V9_9SPHN</name>
<feature type="signal peptide" evidence="1">
    <location>
        <begin position="1"/>
        <end position="20"/>
    </location>
</feature>
<feature type="domain" description="ABC-type transport auxiliary lipoprotein component" evidence="2">
    <location>
        <begin position="39"/>
        <end position="188"/>
    </location>
</feature>
<dbReference type="RefSeq" id="WP_165325890.1">
    <property type="nucleotide sequence ID" value="NZ_CP049109.1"/>
</dbReference>
<evidence type="ECO:0000313" key="4">
    <source>
        <dbReference type="Proteomes" id="UP000501568"/>
    </source>
</evidence>
<reference evidence="3 4" key="1">
    <citation type="submission" date="2020-02" db="EMBL/GenBank/DDBJ databases">
        <authorList>
            <person name="Zheng R.K."/>
            <person name="Sun C.M."/>
        </authorList>
    </citation>
    <scope>NUCLEOTIDE SEQUENCE [LARGE SCALE GENOMIC DNA]</scope>
    <source>
        <strain evidence="4">zrk23</strain>
    </source>
</reference>
<feature type="chain" id="PRO_5026095582" evidence="1">
    <location>
        <begin position="21"/>
        <end position="193"/>
    </location>
</feature>
<dbReference type="AlphaFoldDB" id="A0A6G6Y1V9"/>
<gene>
    <name evidence="3" type="ORF">G5C33_03195</name>
</gene>
<dbReference type="Pfam" id="PF03886">
    <property type="entry name" value="ABC_trans_aux"/>
    <property type="match status" value="1"/>
</dbReference>
<dbReference type="EMBL" id="CP049109">
    <property type="protein sequence ID" value="QIG78890.1"/>
    <property type="molecule type" value="Genomic_DNA"/>
</dbReference>
<keyword evidence="1" id="KW-0732">Signal</keyword>
<evidence type="ECO:0000256" key="1">
    <source>
        <dbReference type="SAM" id="SignalP"/>
    </source>
</evidence>
<proteinExistence type="predicted"/>
<sequence>MKKIAIVAALLPLTACINFGSEPPSALMTLSPALNLEAGETVDSGDARAVTIRTPEVPQELATVRVPVQATDTSIAYVKDAQWVEQPASMFARLLGDTIAARTGRVIIGERQAIGRPGANLSGALRAFGIDARANEARVVYDASLMREGSTTFERRRFTASVPVTAIERDAVGSALNQAANQVASDVADWIGE</sequence>
<accession>A0A6G6Y1V9</accession>